<keyword evidence="1" id="KW-0812">Transmembrane</keyword>
<dbReference type="EMBL" id="CP036434">
    <property type="protein sequence ID" value="QDV04768.1"/>
    <property type="molecule type" value="Genomic_DNA"/>
</dbReference>
<feature type="transmembrane region" description="Helical" evidence="1">
    <location>
        <begin position="106"/>
        <end position="125"/>
    </location>
</feature>
<feature type="transmembrane region" description="Helical" evidence="1">
    <location>
        <begin position="44"/>
        <end position="64"/>
    </location>
</feature>
<evidence type="ECO:0000313" key="2">
    <source>
        <dbReference type="EMBL" id="QDV04768.1"/>
    </source>
</evidence>
<dbReference type="Proteomes" id="UP000320390">
    <property type="component" value="Chromosome"/>
</dbReference>
<gene>
    <name evidence="2" type="ORF">Poly30_02610</name>
</gene>
<reference evidence="2 3" key="1">
    <citation type="submission" date="2019-02" db="EMBL/GenBank/DDBJ databases">
        <title>Deep-cultivation of Planctomycetes and their phenomic and genomic characterization uncovers novel biology.</title>
        <authorList>
            <person name="Wiegand S."/>
            <person name="Jogler M."/>
            <person name="Boedeker C."/>
            <person name="Pinto D."/>
            <person name="Vollmers J."/>
            <person name="Rivas-Marin E."/>
            <person name="Kohn T."/>
            <person name="Peeters S.H."/>
            <person name="Heuer A."/>
            <person name="Rast P."/>
            <person name="Oberbeckmann S."/>
            <person name="Bunk B."/>
            <person name="Jeske O."/>
            <person name="Meyerdierks A."/>
            <person name="Storesund J.E."/>
            <person name="Kallscheuer N."/>
            <person name="Luecker S."/>
            <person name="Lage O.M."/>
            <person name="Pohl T."/>
            <person name="Merkel B.J."/>
            <person name="Hornburger P."/>
            <person name="Mueller R.-W."/>
            <person name="Bruemmer F."/>
            <person name="Labrenz M."/>
            <person name="Spormann A.M."/>
            <person name="Op den Camp H."/>
            <person name="Overmann J."/>
            <person name="Amann R."/>
            <person name="Jetten M.S.M."/>
            <person name="Mascher T."/>
            <person name="Medema M.H."/>
            <person name="Devos D.P."/>
            <person name="Kaster A.-K."/>
            <person name="Ovreas L."/>
            <person name="Rohde M."/>
            <person name="Galperin M.Y."/>
            <person name="Jogler C."/>
        </authorList>
    </citation>
    <scope>NUCLEOTIDE SEQUENCE [LARGE SCALE GENOMIC DNA]</scope>
    <source>
        <strain evidence="2 3">Poly30</strain>
    </source>
</reference>
<sequence>MQRSMSKDSSDPRRGLTGFCAVLFALAYVVLGLLTPFGPTDFELAGLRIPALALTLTGVALPILSSLTRRRTGSQVLCFVGAGLVFVVSGLWVVAEFQGGPPRINWHYHGAACLFGAALLLRGAWGDRSRGRHTLPTMFTE</sequence>
<organism evidence="2 3">
    <name type="scientific">Saltatorellus ferox</name>
    <dbReference type="NCBI Taxonomy" id="2528018"/>
    <lineage>
        <taxon>Bacteria</taxon>
        <taxon>Pseudomonadati</taxon>
        <taxon>Planctomycetota</taxon>
        <taxon>Planctomycetia</taxon>
        <taxon>Planctomycetia incertae sedis</taxon>
        <taxon>Saltatorellus</taxon>
    </lineage>
</organism>
<accession>A0A518EL02</accession>
<name>A0A518EL02_9BACT</name>
<protein>
    <submittedName>
        <fullName evidence="2">Uncharacterized protein</fullName>
    </submittedName>
</protein>
<proteinExistence type="predicted"/>
<evidence type="ECO:0000313" key="3">
    <source>
        <dbReference type="Proteomes" id="UP000320390"/>
    </source>
</evidence>
<feature type="transmembrane region" description="Helical" evidence="1">
    <location>
        <begin position="16"/>
        <end position="38"/>
    </location>
</feature>
<feature type="transmembrane region" description="Helical" evidence="1">
    <location>
        <begin position="76"/>
        <end position="94"/>
    </location>
</feature>
<keyword evidence="1" id="KW-1133">Transmembrane helix</keyword>
<evidence type="ECO:0000256" key="1">
    <source>
        <dbReference type="SAM" id="Phobius"/>
    </source>
</evidence>
<keyword evidence="1" id="KW-0472">Membrane</keyword>
<keyword evidence="3" id="KW-1185">Reference proteome</keyword>
<dbReference type="AlphaFoldDB" id="A0A518EL02"/>